<name>A0A080M7G5_9PROT</name>
<evidence type="ECO:0000256" key="1">
    <source>
        <dbReference type="SAM" id="Phobius"/>
    </source>
</evidence>
<dbReference type="EMBL" id="JDST02000032">
    <property type="protein sequence ID" value="KFB77193.1"/>
    <property type="molecule type" value="Genomic_DNA"/>
</dbReference>
<reference evidence="2" key="1">
    <citation type="submission" date="2014-02" db="EMBL/GenBank/DDBJ databases">
        <title>Expanding our view of genomic diversity in Candidatus Accumulibacter clades.</title>
        <authorList>
            <person name="Skennerton C.T."/>
            <person name="Barr J.J."/>
            <person name="Slater F.R."/>
            <person name="Bond P.L."/>
            <person name="Tyson G.W."/>
        </authorList>
    </citation>
    <scope>NUCLEOTIDE SEQUENCE [LARGE SCALE GENOMIC DNA]</scope>
</reference>
<dbReference type="AlphaFoldDB" id="A0A080M7G5"/>
<protein>
    <submittedName>
        <fullName evidence="2">Uncharacterized protein</fullName>
    </submittedName>
</protein>
<organism evidence="2 3">
    <name type="scientific">Candidatus Accumulibacter cognatus</name>
    <dbReference type="NCBI Taxonomy" id="2954383"/>
    <lineage>
        <taxon>Bacteria</taxon>
        <taxon>Pseudomonadati</taxon>
        <taxon>Pseudomonadota</taxon>
        <taxon>Betaproteobacteria</taxon>
        <taxon>Candidatus Accumulibacter</taxon>
    </lineage>
</organism>
<keyword evidence="1" id="KW-0472">Membrane</keyword>
<comment type="caution">
    <text evidence="2">The sequence shown here is derived from an EMBL/GenBank/DDBJ whole genome shotgun (WGS) entry which is preliminary data.</text>
</comment>
<keyword evidence="1" id="KW-0812">Transmembrane</keyword>
<accession>A0A080M7G5</accession>
<dbReference type="STRING" id="1453999.AW06_001744"/>
<gene>
    <name evidence="2" type="ORF">AW06_001744</name>
</gene>
<evidence type="ECO:0000313" key="3">
    <source>
        <dbReference type="Proteomes" id="UP000021315"/>
    </source>
</evidence>
<feature type="transmembrane region" description="Helical" evidence="1">
    <location>
        <begin position="45"/>
        <end position="65"/>
    </location>
</feature>
<proteinExistence type="predicted"/>
<evidence type="ECO:0000313" key="2">
    <source>
        <dbReference type="EMBL" id="KFB77193.1"/>
    </source>
</evidence>
<dbReference type="Proteomes" id="UP000021315">
    <property type="component" value="Unassembled WGS sequence"/>
</dbReference>
<sequence length="108" mass="12162">MIVHDEASVYVLDQAAHSNGQDSICSYPFHIINANFLLRYFELTLVFPLTLLCIATTIVAANLGWPANQMRRRLVPLLLRTRVQHAGRAALSVRQREARCSADPCALW</sequence>
<keyword evidence="3" id="KW-1185">Reference proteome</keyword>
<keyword evidence="1" id="KW-1133">Transmembrane helix</keyword>